<evidence type="ECO:0000256" key="1">
    <source>
        <dbReference type="SAM" id="MobiDB-lite"/>
    </source>
</evidence>
<comment type="caution">
    <text evidence="2">The sequence shown here is derived from an EMBL/GenBank/DDBJ whole genome shotgun (WGS) entry which is preliminary data.</text>
</comment>
<name>A0A8K0P8T1_LADFU</name>
<reference evidence="2" key="1">
    <citation type="submission" date="2013-04" db="EMBL/GenBank/DDBJ databases">
        <authorList>
            <person name="Qu J."/>
            <person name="Murali S.C."/>
            <person name="Bandaranaike D."/>
            <person name="Bellair M."/>
            <person name="Blankenburg K."/>
            <person name="Chao H."/>
            <person name="Dinh H."/>
            <person name="Doddapaneni H."/>
            <person name="Downs B."/>
            <person name="Dugan-Rocha S."/>
            <person name="Elkadiri S."/>
            <person name="Gnanaolivu R.D."/>
            <person name="Hernandez B."/>
            <person name="Javaid M."/>
            <person name="Jayaseelan J.C."/>
            <person name="Lee S."/>
            <person name="Li M."/>
            <person name="Ming W."/>
            <person name="Munidasa M."/>
            <person name="Muniz J."/>
            <person name="Nguyen L."/>
            <person name="Ongeri F."/>
            <person name="Osuji N."/>
            <person name="Pu L.-L."/>
            <person name="Puazo M."/>
            <person name="Qu C."/>
            <person name="Quiroz J."/>
            <person name="Raj R."/>
            <person name="Weissenberger G."/>
            <person name="Xin Y."/>
            <person name="Zou X."/>
            <person name="Han Y."/>
            <person name="Richards S."/>
            <person name="Worley K."/>
            <person name="Muzny D."/>
            <person name="Gibbs R."/>
        </authorList>
    </citation>
    <scope>NUCLEOTIDE SEQUENCE</scope>
    <source>
        <strain evidence="2">Sampled in the wild</strain>
    </source>
</reference>
<proteinExistence type="predicted"/>
<evidence type="ECO:0000313" key="3">
    <source>
        <dbReference type="Proteomes" id="UP000792457"/>
    </source>
</evidence>
<protein>
    <submittedName>
        <fullName evidence="2">Uncharacterized protein</fullName>
    </submittedName>
</protein>
<dbReference type="AlphaFoldDB" id="A0A8K0P8T1"/>
<feature type="compositionally biased region" description="Gly residues" evidence="1">
    <location>
        <begin position="151"/>
        <end position="171"/>
    </location>
</feature>
<sequence>MEPLKGRATRREFSTGDCESRRKRRLFMRFFSLRIRILSMRLNFNGNFLSRLLPPGVGKSSVSEGLKLDLSGFDVLNFNLGGVNSSDAIAKVTSIDLRGSVEVMGSVGLRGSVDVMGSVGLRGSVDLLGSVDLRSSNDSGGCGDGLNMNLRGGGDGPEMDSGGGNGIAGDGGDSHRGSDGSGNRGGDRSGNGNIHINGDLLHRDLRDDLKVVR</sequence>
<evidence type="ECO:0000313" key="2">
    <source>
        <dbReference type="EMBL" id="KAG8234889.1"/>
    </source>
</evidence>
<keyword evidence="3" id="KW-1185">Reference proteome</keyword>
<gene>
    <name evidence="2" type="ORF">J437_LFUL014788</name>
</gene>
<feature type="region of interest" description="Disordered" evidence="1">
    <location>
        <begin position="142"/>
        <end position="198"/>
    </location>
</feature>
<reference evidence="2" key="2">
    <citation type="submission" date="2017-10" db="EMBL/GenBank/DDBJ databases">
        <title>Ladona fulva Genome sequencing and assembly.</title>
        <authorList>
            <person name="Murali S."/>
            <person name="Richards S."/>
            <person name="Bandaranaike D."/>
            <person name="Bellair M."/>
            <person name="Blankenburg K."/>
            <person name="Chao H."/>
            <person name="Dinh H."/>
            <person name="Doddapaneni H."/>
            <person name="Dugan-Rocha S."/>
            <person name="Elkadiri S."/>
            <person name="Gnanaolivu R."/>
            <person name="Hernandez B."/>
            <person name="Skinner E."/>
            <person name="Javaid M."/>
            <person name="Lee S."/>
            <person name="Li M."/>
            <person name="Ming W."/>
            <person name="Munidasa M."/>
            <person name="Muniz J."/>
            <person name="Nguyen L."/>
            <person name="Hughes D."/>
            <person name="Osuji N."/>
            <person name="Pu L.-L."/>
            <person name="Puazo M."/>
            <person name="Qu C."/>
            <person name="Quiroz J."/>
            <person name="Raj R."/>
            <person name="Weissenberger G."/>
            <person name="Xin Y."/>
            <person name="Zou X."/>
            <person name="Han Y."/>
            <person name="Worley K."/>
            <person name="Muzny D."/>
            <person name="Gibbs R."/>
        </authorList>
    </citation>
    <scope>NUCLEOTIDE SEQUENCE</scope>
    <source>
        <strain evidence="2">Sampled in the wild</strain>
    </source>
</reference>
<accession>A0A8K0P8T1</accession>
<dbReference type="Proteomes" id="UP000792457">
    <property type="component" value="Unassembled WGS sequence"/>
</dbReference>
<dbReference type="EMBL" id="KZ308854">
    <property type="protein sequence ID" value="KAG8234889.1"/>
    <property type="molecule type" value="Genomic_DNA"/>
</dbReference>
<organism evidence="2 3">
    <name type="scientific">Ladona fulva</name>
    <name type="common">Scarce chaser dragonfly</name>
    <name type="synonym">Libellula fulva</name>
    <dbReference type="NCBI Taxonomy" id="123851"/>
    <lineage>
        <taxon>Eukaryota</taxon>
        <taxon>Metazoa</taxon>
        <taxon>Ecdysozoa</taxon>
        <taxon>Arthropoda</taxon>
        <taxon>Hexapoda</taxon>
        <taxon>Insecta</taxon>
        <taxon>Pterygota</taxon>
        <taxon>Palaeoptera</taxon>
        <taxon>Odonata</taxon>
        <taxon>Epiprocta</taxon>
        <taxon>Anisoptera</taxon>
        <taxon>Libelluloidea</taxon>
        <taxon>Libellulidae</taxon>
        <taxon>Ladona</taxon>
    </lineage>
</organism>
<dbReference type="OrthoDB" id="5552175at2759"/>